<evidence type="ECO:0000313" key="1">
    <source>
        <dbReference type="EMBL" id="SPP92598.1"/>
    </source>
</evidence>
<dbReference type="KEGG" id="bvz:BRAD3257_1467"/>
<dbReference type="Proteomes" id="UP000246085">
    <property type="component" value="Chromosome BRAD3257"/>
</dbReference>
<evidence type="ECO:0000313" key="2">
    <source>
        <dbReference type="Proteomes" id="UP000246085"/>
    </source>
</evidence>
<name>A0A2U3PU03_9BRAD</name>
<protein>
    <submittedName>
        <fullName evidence="1">Uncharacterized protein</fullName>
    </submittedName>
</protein>
<gene>
    <name evidence="1" type="ORF">BRAD3257_1467</name>
</gene>
<dbReference type="AlphaFoldDB" id="A0A2U3PU03"/>
<sequence>MRRPVCAFFCHRSRQTASFMCMKTTCIVRETVTNFHIGETRPKRLSPQRLVTTCASAVTGQTQRGMR</sequence>
<dbReference type="EMBL" id="LS398110">
    <property type="protein sequence ID" value="SPP92598.1"/>
    <property type="molecule type" value="Genomic_DNA"/>
</dbReference>
<organism evidence="1 2">
    <name type="scientific">Bradyrhizobium vignae</name>
    <dbReference type="NCBI Taxonomy" id="1549949"/>
    <lineage>
        <taxon>Bacteria</taxon>
        <taxon>Pseudomonadati</taxon>
        <taxon>Pseudomonadota</taxon>
        <taxon>Alphaproteobacteria</taxon>
        <taxon>Hyphomicrobiales</taxon>
        <taxon>Nitrobacteraceae</taxon>
        <taxon>Bradyrhizobium</taxon>
    </lineage>
</organism>
<reference evidence="1 2" key="1">
    <citation type="submission" date="2018-03" db="EMBL/GenBank/DDBJ databases">
        <authorList>
            <person name="Gully D."/>
        </authorList>
    </citation>
    <scope>NUCLEOTIDE SEQUENCE [LARGE SCALE GENOMIC DNA]</scope>
    <source>
        <strain evidence="1">ORS3257</strain>
    </source>
</reference>
<accession>A0A2U3PU03</accession>
<proteinExistence type="predicted"/>